<dbReference type="GO" id="GO:0000155">
    <property type="term" value="F:phosphorelay sensor kinase activity"/>
    <property type="evidence" value="ECO:0007669"/>
    <property type="project" value="InterPro"/>
</dbReference>
<keyword evidence="4" id="KW-0597">Phosphoprotein</keyword>
<dbReference type="PRINTS" id="PR00344">
    <property type="entry name" value="BCTRLSENSOR"/>
</dbReference>
<dbReference type="PANTHER" id="PTHR45436:SF5">
    <property type="entry name" value="SENSOR HISTIDINE KINASE TRCS"/>
    <property type="match status" value="1"/>
</dbReference>
<evidence type="ECO:0000256" key="4">
    <source>
        <dbReference type="ARBA" id="ARBA00022553"/>
    </source>
</evidence>
<dbReference type="CDD" id="cd06225">
    <property type="entry name" value="HAMP"/>
    <property type="match status" value="1"/>
</dbReference>
<dbReference type="Gene3D" id="1.10.287.130">
    <property type="match status" value="1"/>
</dbReference>
<comment type="subcellular location">
    <subcellularLocation>
        <location evidence="2">Cell membrane</location>
    </subcellularLocation>
</comment>
<dbReference type="PANTHER" id="PTHR45436">
    <property type="entry name" value="SENSOR HISTIDINE KINASE YKOH"/>
    <property type="match status" value="1"/>
</dbReference>
<dbReference type="SMART" id="SM00304">
    <property type="entry name" value="HAMP"/>
    <property type="match status" value="1"/>
</dbReference>
<dbReference type="SMART" id="SM00387">
    <property type="entry name" value="HATPase_c"/>
    <property type="match status" value="1"/>
</dbReference>
<dbReference type="CDD" id="cd00082">
    <property type="entry name" value="HisKA"/>
    <property type="match status" value="1"/>
</dbReference>
<evidence type="ECO:0000256" key="5">
    <source>
        <dbReference type="ARBA" id="ARBA00022679"/>
    </source>
</evidence>
<evidence type="ECO:0000256" key="11">
    <source>
        <dbReference type="SAM" id="Phobius"/>
    </source>
</evidence>
<evidence type="ECO:0000256" key="10">
    <source>
        <dbReference type="ARBA" id="ARBA00023136"/>
    </source>
</evidence>
<evidence type="ECO:0000256" key="8">
    <source>
        <dbReference type="ARBA" id="ARBA00022989"/>
    </source>
</evidence>
<evidence type="ECO:0000256" key="6">
    <source>
        <dbReference type="ARBA" id="ARBA00022692"/>
    </source>
</evidence>
<keyword evidence="15" id="KW-1185">Reference proteome</keyword>
<dbReference type="Pfam" id="PF02518">
    <property type="entry name" value="HATPase_c"/>
    <property type="match status" value="1"/>
</dbReference>
<dbReference type="EMBL" id="CP002343">
    <property type="protein sequence ID" value="ADU49504.1"/>
    <property type="molecule type" value="Genomic_DNA"/>
</dbReference>
<evidence type="ECO:0000256" key="7">
    <source>
        <dbReference type="ARBA" id="ARBA00022777"/>
    </source>
</evidence>
<dbReference type="InterPro" id="IPR004358">
    <property type="entry name" value="Sig_transdc_His_kin-like_C"/>
</dbReference>
<dbReference type="eggNOG" id="COG2770">
    <property type="taxonomic scope" value="Bacteria"/>
</dbReference>
<dbReference type="InterPro" id="IPR005467">
    <property type="entry name" value="His_kinase_dom"/>
</dbReference>
<dbReference type="GO" id="GO:0005886">
    <property type="term" value="C:plasma membrane"/>
    <property type="evidence" value="ECO:0007669"/>
    <property type="project" value="UniProtKB-SubCell"/>
</dbReference>
<dbReference type="KEGG" id="ica:Intca_3014"/>
<dbReference type="PROSITE" id="PS50885">
    <property type="entry name" value="HAMP"/>
    <property type="match status" value="1"/>
</dbReference>
<sequence>MRAPPPGVRTSTTLYATAAVALVLALAGLVLLALLRTTLTDGIDASVRARADEVAALVRAGSLVSVVPAATDEGSIVQVLDGAGAVLAATANIEGEAALLAPGAGAGIHTEVALPTAAGAGFRVLTLQVGPDTIIVAQSLGPVDRAVASAGRLLLEVFPVVLVLAALITWVGVGRALAPLEQIRRKTATIGAGEVTAQVPLPRTRDEVHRLAQTMNAMLARVGEASARQRRFVADASHELRSPLATMQAVLEIAQRRGELAAWTVAGAELKAEQVRMRHLVEDLLLLARLDGRAPEVRDELDLDDLVHEAADALRRAGTVEVVVEPLPALRVRGDRAQLARVLQNLTDNAQRHAAGTVHLALRRRGDRAVVQVRDDGPGVAPADREVIFERFTRLDEARARDRGGSGLGLAISREIAAAHAGSLQLLDADTAAGAVFQLDLPLWNG</sequence>
<feature type="domain" description="Histidine kinase" evidence="12">
    <location>
        <begin position="235"/>
        <end position="445"/>
    </location>
</feature>
<dbReference type="RefSeq" id="WP_013493816.1">
    <property type="nucleotide sequence ID" value="NC_014830.1"/>
</dbReference>
<evidence type="ECO:0000256" key="1">
    <source>
        <dbReference type="ARBA" id="ARBA00000085"/>
    </source>
</evidence>
<dbReference type="Pfam" id="PF00512">
    <property type="entry name" value="HisKA"/>
    <property type="match status" value="1"/>
</dbReference>
<feature type="transmembrane region" description="Helical" evidence="11">
    <location>
        <begin position="12"/>
        <end position="35"/>
    </location>
</feature>
<evidence type="ECO:0000259" key="13">
    <source>
        <dbReference type="PROSITE" id="PS50885"/>
    </source>
</evidence>
<dbReference type="HOGENOM" id="CLU_000445_89_6_11"/>
<dbReference type="SMART" id="SM00388">
    <property type="entry name" value="HisKA"/>
    <property type="match status" value="1"/>
</dbReference>
<dbReference type="Gene3D" id="6.10.340.10">
    <property type="match status" value="1"/>
</dbReference>
<evidence type="ECO:0000313" key="14">
    <source>
        <dbReference type="EMBL" id="ADU49504.1"/>
    </source>
</evidence>
<dbReference type="EC" id="2.7.13.3" evidence="3"/>
<evidence type="ECO:0000256" key="2">
    <source>
        <dbReference type="ARBA" id="ARBA00004236"/>
    </source>
</evidence>
<proteinExistence type="predicted"/>
<organism evidence="14 15">
    <name type="scientific">Intrasporangium calvum (strain ATCC 23552 / DSM 43043 / JCM 3097 / NBRC 12989 / NCIMB 10167 / NRRL B-3866 / 7 KIP)</name>
    <dbReference type="NCBI Taxonomy" id="710696"/>
    <lineage>
        <taxon>Bacteria</taxon>
        <taxon>Bacillati</taxon>
        <taxon>Actinomycetota</taxon>
        <taxon>Actinomycetes</taxon>
        <taxon>Micrococcales</taxon>
        <taxon>Intrasporangiaceae</taxon>
        <taxon>Intrasporangium</taxon>
    </lineage>
</organism>
<name>E6SBH6_INTC7</name>
<keyword evidence="7 14" id="KW-0418">Kinase</keyword>
<keyword evidence="10 11" id="KW-0472">Membrane</keyword>
<dbReference type="SUPFAM" id="SSF158472">
    <property type="entry name" value="HAMP domain-like"/>
    <property type="match status" value="1"/>
</dbReference>
<evidence type="ECO:0000256" key="9">
    <source>
        <dbReference type="ARBA" id="ARBA00023012"/>
    </source>
</evidence>
<dbReference type="Proteomes" id="UP000008914">
    <property type="component" value="Chromosome"/>
</dbReference>
<keyword evidence="5" id="KW-0808">Transferase</keyword>
<keyword evidence="6 11" id="KW-0812">Transmembrane</keyword>
<reference evidence="14 15" key="1">
    <citation type="journal article" date="2010" name="Stand. Genomic Sci.">
        <title>Complete genome sequence of Intrasporangium calvum type strain (7 KIP).</title>
        <authorList>
            <person name="Del Rio T.G."/>
            <person name="Chertkov O."/>
            <person name="Yasawong M."/>
            <person name="Lucas S."/>
            <person name="Deshpande S."/>
            <person name="Cheng J.F."/>
            <person name="Detter C."/>
            <person name="Tapia R."/>
            <person name="Han C."/>
            <person name="Goodwin L."/>
            <person name="Pitluck S."/>
            <person name="Liolios K."/>
            <person name="Ivanova N."/>
            <person name="Mavromatis K."/>
            <person name="Pati A."/>
            <person name="Chen A."/>
            <person name="Palaniappan K."/>
            <person name="Land M."/>
            <person name="Hauser L."/>
            <person name="Chang Y.J."/>
            <person name="Jeffries C.D."/>
            <person name="Rohde M."/>
            <person name="Pukall R."/>
            <person name="Sikorski J."/>
            <person name="Goker M."/>
            <person name="Woyke T."/>
            <person name="Bristow J."/>
            <person name="Eisen J.A."/>
            <person name="Markowitz V."/>
            <person name="Hugenholtz P."/>
            <person name="Kyrpides N.C."/>
            <person name="Klenk H.P."/>
            <person name="Lapidus A."/>
        </authorList>
    </citation>
    <scope>NUCLEOTIDE SEQUENCE [LARGE SCALE GENOMIC DNA]</scope>
    <source>
        <strain evidence="15">ATCC 23552 / DSM 43043 / JCM 3097 / NBRC 12989 / 7 KIP</strain>
    </source>
</reference>
<dbReference type="InterPro" id="IPR036097">
    <property type="entry name" value="HisK_dim/P_sf"/>
</dbReference>
<dbReference type="OrthoDB" id="9786919at2"/>
<protein>
    <recommendedName>
        <fullName evidence="3">histidine kinase</fullName>
        <ecNumber evidence="3">2.7.13.3</ecNumber>
    </recommendedName>
</protein>
<gene>
    <name evidence="14" type="ordered locus">Intca_3014</name>
</gene>
<feature type="domain" description="HAMP" evidence="13">
    <location>
        <begin position="174"/>
        <end position="227"/>
    </location>
</feature>
<dbReference type="eggNOG" id="COG5002">
    <property type="taxonomic scope" value="Bacteria"/>
</dbReference>
<dbReference type="SUPFAM" id="SSF47384">
    <property type="entry name" value="Homodimeric domain of signal transducing histidine kinase"/>
    <property type="match status" value="1"/>
</dbReference>
<dbReference type="InterPro" id="IPR036890">
    <property type="entry name" value="HATPase_C_sf"/>
</dbReference>
<evidence type="ECO:0000259" key="12">
    <source>
        <dbReference type="PROSITE" id="PS50109"/>
    </source>
</evidence>
<dbReference type="InterPro" id="IPR050428">
    <property type="entry name" value="TCS_sensor_his_kinase"/>
</dbReference>
<dbReference type="InterPro" id="IPR003661">
    <property type="entry name" value="HisK_dim/P_dom"/>
</dbReference>
<comment type="catalytic activity">
    <reaction evidence="1">
        <text>ATP + protein L-histidine = ADP + protein N-phospho-L-histidine.</text>
        <dbReference type="EC" id="2.7.13.3"/>
    </reaction>
</comment>
<dbReference type="InterPro" id="IPR003594">
    <property type="entry name" value="HATPase_dom"/>
</dbReference>
<evidence type="ECO:0000313" key="15">
    <source>
        <dbReference type="Proteomes" id="UP000008914"/>
    </source>
</evidence>
<dbReference type="STRING" id="710696.Intca_3014"/>
<dbReference type="AlphaFoldDB" id="E6SBH6"/>
<dbReference type="Pfam" id="PF00672">
    <property type="entry name" value="HAMP"/>
    <property type="match status" value="1"/>
</dbReference>
<dbReference type="SUPFAM" id="SSF55874">
    <property type="entry name" value="ATPase domain of HSP90 chaperone/DNA topoisomerase II/histidine kinase"/>
    <property type="match status" value="1"/>
</dbReference>
<dbReference type="PROSITE" id="PS50109">
    <property type="entry name" value="HIS_KIN"/>
    <property type="match status" value="1"/>
</dbReference>
<accession>E6SBH6</accession>
<keyword evidence="8 11" id="KW-1133">Transmembrane helix</keyword>
<keyword evidence="9" id="KW-0902">Two-component regulatory system</keyword>
<dbReference type="InterPro" id="IPR003660">
    <property type="entry name" value="HAMP_dom"/>
</dbReference>
<dbReference type="Gene3D" id="3.30.565.10">
    <property type="entry name" value="Histidine kinase-like ATPase, C-terminal domain"/>
    <property type="match status" value="1"/>
</dbReference>
<evidence type="ECO:0000256" key="3">
    <source>
        <dbReference type="ARBA" id="ARBA00012438"/>
    </source>
</evidence>
<feature type="transmembrane region" description="Helical" evidence="11">
    <location>
        <begin position="153"/>
        <end position="173"/>
    </location>
</feature>